<organism evidence="5 6">
    <name type="scientific">Aspergillus sclerotiicarbonarius (strain CBS 121057 / IBT 28362)</name>
    <dbReference type="NCBI Taxonomy" id="1448318"/>
    <lineage>
        <taxon>Eukaryota</taxon>
        <taxon>Fungi</taxon>
        <taxon>Dikarya</taxon>
        <taxon>Ascomycota</taxon>
        <taxon>Pezizomycotina</taxon>
        <taxon>Eurotiomycetes</taxon>
        <taxon>Eurotiomycetidae</taxon>
        <taxon>Eurotiales</taxon>
        <taxon>Aspergillaceae</taxon>
        <taxon>Aspergillus</taxon>
        <taxon>Aspergillus subgen. Circumdati</taxon>
    </lineage>
</organism>
<accession>A0A319EH78</accession>
<keyword evidence="3 4" id="KW-0460">Magnesium</keyword>
<dbReference type="EC" id="4.2.3.-" evidence="4"/>
<comment type="cofactor">
    <cofactor evidence="1 4">
        <name>Mg(2+)</name>
        <dbReference type="ChEBI" id="CHEBI:18420"/>
    </cofactor>
</comment>
<dbReference type="AlphaFoldDB" id="A0A319EH78"/>
<dbReference type="STRING" id="1448318.A0A319EH78"/>
<dbReference type="Gene3D" id="1.10.600.10">
    <property type="entry name" value="Farnesyl Diphosphate Synthase"/>
    <property type="match status" value="1"/>
</dbReference>
<comment type="similarity">
    <text evidence="2 4">Belongs to the terpene synthase family.</text>
</comment>
<evidence type="ECO:0000313" key="6">
    <source>
        <dbReference type="Proteomes" id="UP000248423"/>
    </source>
</evidence>
<keyword evidence="4" id="KW-0456">Lyase</keyword>
<protein>
    <recommendedName>
        <fullName evidence="4">Terpene synthase</fullName>
        <ecNumber evidence="4">4.2.3.-</ecNumber>
    </recommendedName>
</protein>
<evidence type="ECO:0000313" key="5">
    <source>
        <dbReference type="EMBL" id="PYI05888.1"/>
    </source>
</evidence>
<dbReference type="EMBL" id="KZ826354">
    <property type="protein sequence ID" value="PYI05888.1"/>
    <property type="molecule type" value="Genomic_DNA"/>
</dbReference>
<keyword evidence="4" id="KW-0479">Metal-binding</keyword>
<dbReference type="PANTHER" id="PTHR35201">
    <property type="entry name" value="TERPENE SYNTHASE"/>
    <property type="match status" value="1"/>
</dbReference>
<gene>
    <name evidence="5" type="ORF">BO78DRAFT_316801</name>
</gene>
<evidence type="ECO:0000256" key="1">
    <source>
        <dbReference type="ARBA" id="ARBA00001946"/>
    </source>
</evidence>
<evidence type="ECO:0000256" key="4">
    <source>
        <dbReference type="RuleBase" id="RU366034"/>
    </source>
</evidence>
<dbReference type="InterPro" id="IPR008949">
    <property type="entry name" value="Isoprenoid_synthase_dom_sf"/>
</dbReference>
<reference evidence="5 6" key="1">
    <citation type="submission" date="2018-02" db="EMBL/GenBank/DDBJ databases">
        <title>The genomes of Aspergillus section Nigri reveals drivers in fungal speciation.</title>
        <authorList>
            <consortium name="DOE Joint Genome Institute"/>
            <person name="Vesth T.C."/>
            <person name="Nybo J."/>
            <person name="Theobald S."/>
            <person name="Brandl J."/>
            <person name="Frisvad J.C."/>
            <person name="Nielsen K.F."/>
            <person name="Lyhne E.K."/>
            <person name="Kogle M.E."/>
            <person name="Kuo A."/>
            <person name="Riley R."/>
            <person name="Clum A."/>
            <person name="Nolan M."/>
            <person name="Lipzen A."/>
            <person name="Salamov A."/>
            <person name="Henrissat B."/>
            <person name="Wiebenga A."/>
            <person name="De vries R.P."/>
            <person name="Grigoriev I.V."/>
            <person name="Mortensen U.H."/>
            <person name="Andersen M.R."/>
            <person name="Baker S.E."/>
        </authorList>
    </citation>
    <scope>NUCLEOTIDE SEQUENCE [LARGE SCALE GENOMIC DNA]</scope>
    <source>
        <strain evidence="5 6">CBS 121057</strain>
    </source>
</reference>
<name>A0A319EH78_ASPSB</name>
<dbReference type="GO" id="GO:0008299">
    <property type="term" value="P:isoprenoid biosynthetic process"/>
    <property type="evidence" value="ECO:0007669"/>
    <property type="project" value="UniProtKB-ARBA"/>
</dbReference>
<dbReference type="Proteomes" id="UP000248423">
    <property type="component" value="Unassembled WGS sequence"/>
</dbReference>
<proteinExistence type="inferred from homology"/>
<keyword evidence="6" id="KW-1185">Reference proteome</keyword>
<dbReference type="PANTHER" id="PTHR35201:SF4">
    <property type="entry name" value="BETA-PINACENE SYNTHASE-RELATED"/>
    <property type="match status" value="1"/>
</dbReference>
<dbReference type="Pfam" id="PF19086">
    <property type="entry name" value="Terpene_syn_C_2"/>
    <property type="match status" value="1"/>
</dbReference>
<sequence length="234" mass="26682">LELDSDAGSFANNFDMAQEYRAETLAFVRNRLGLDDSQALMVSSNEVINSFDFIGDAMRELCTYEQRQIFVNEFLFFMEKSEAEQRLRLGEYLVTMDEFSRYRLGTSAVRVVLSINQFCHGIDLPPYLTKDADFVALWDLTNVNICNVNDLLSVKKEIAQGGAESLVPILYAKYGSVQKAVGHVVAGIRRTITDFDATAKRLRIRYSKDLDVLKDLEIFIDGCRYYCTGNLSWR</sequence>
<dbReference type="VEuPathDB" id="FungiDB:BO78DRAFT_316801"/>
<dbReference type="SUPFAM" id="SSF48576">
    <property type="entry name" value="Terpenoid synthases"/>
    <property type="match status" value="1"/>
</dbReference>
<dbReference type="GO" id="GO:0046872">
    <property type="term" value="F:metal ion binding"/>
    <property type="evidence" value="ECO:0007669"/>
    <property type="project" value="UniProtKB-KW"/>
</dbReference>
<dbReference type="InterPro" id="IPR034686">
    <property type="entry name" value="Terpene_cyclase-like_2"/>
</dbReference>
<dbReference type="GO" id="GO:0010333">
    <property type="term" value="F:terpene synthase activity"/>
    <property type="evidence" value="ECO:0007669"/>
    <property type="project" value="InterPro"/>
</dbReference>
<evidence type="ECO:0000256" key="2">
    <source>
        <dbReference type="ARBA" id="ARBA00006333"/>
    </source>
</evidence>
<dbReference type="OrthoDB" id="2861623at2759"/>
<feature type="non-terminal residue" evidence="5">
    <location>
        <position position="1"/>
    </location>
</feature>
<evidence type="ECO:0000256" key="3">
    <source>
        <dbReference type="ARBA" id="ARBA00022842"/>
    </source>
</evidence>